<keyword evidence="2" id="KW-1185">Reference proteome</keyword>
<protein>
    <submittedName>
        <fullName evidence="1">ABC transporter substrate-binding protein</fullName>
    </submittedName>
</protein>
<proteinExistence type="predicted"/>
<accession>A0AC61QZ96</accession>
<evidence type="ECO:0000313" key="1">
    <source>
        <dbReference type="EMBL" id="TGX97644.1"/>
    </source>
</evidence>
<dbReference type="EMBL" id="SRZB01000028">
    <property type="protein sequence ID" value="TGX97644.1"/>
    <property type="molecule type" value="Genomic_DNA"/>
</dbReference>
<gene>
    <name evidence="1" type="ORF">E5357_11910</name>
</gene>
<dbReference type="Proteomes" id="UP000307720">
    <property type="component" value="Unassembled WGS sequence"/>
</dbReference>
<name>A0AC61QZ96_9FIRM</name>
<comment type="caution">
    <text evidence="1">The sequence shown here is derived from an EMBL/GenBank/DDBJ whole genome shotgun (WGS) entry which is preliminary data.</text>
</comment>
<reference evidence="1" key="1">
    <citation type="submission" date="2019-04" db="EMBL/GenBank/DDBJ databases">
        <title>Microbes associate with the intestines of laboratory mice.</title>
        <authorList>
            <person name="Navarre W."/>
            <person name="Wong E."/>
            <person name="Huang K."/>
            <person name="Tropini C."/>
            <person name="Ng K."/>
            <person name="Yu B."/>
        </authorList>
    </citation>
    <scope>NUCLEOTIDE SEQUENCE</scope>
    <source>
        <strain evidence="1">NM72_1-8</strain>
    </source>
</reference>
<organism evidence="1 2">
    <name type="scientific">Hominisplanchenecus murintestinalis</name>
    <dbReference type="NCBI Taxonomy" id="2941517"/>
    <lineage>
        <taxon>Bacteria</taxon>
        <taxon>Bacillati</taxon>
        <taxon>Bacillota</taxon>
        <taxon>Clostridia</taxon>
        <taxon>Lachnospirales</taxon>
        <taxon>Lachnospiraceae</taxon>
        <taxon>Hominisplanchenecus</taxon>
    </lineage>
</organism>
<sequence>MKKIFAILTALALAASVAACGNAGSSNTASDTNTKENAQKLTKVRVAIMTGGASHWYAVIGKEAGIFEKHGLDVEITEFAAGINTVDAIVTGQADFGNLADYACVNRLGSTQENTNLRIVDRLSTSKGANNGGLYVSDDIKSLNDLAGKGFATQPGTVWDYWVAKTYEKAGIKEEAQNILNVDSAASAVALMISGEASAFWASGTNAAKLEDAGFHSLLKLDDLGLYTDAYYISTSDFLKQNKEVSEEFIKAQKETADWIYANEDKAAEIFEKASGTSQEQFHSDLAATLLVTDFSQDTLDHLSDVKTWAVENGRFSDYDILKFSDFTALKAVYPDSITIK</sequence>
<evidence type="ECO:0000313" key="2">
    <source>
        <dbReference type="Proteomes" id="UP000307720"/>
    </source>
</evidence>